<dbReference type="EMBL" id="JAMBOP010000004">
    <property type="protein sequence ID" value="MCM3735207.1"/>
    <property type="molecule type" value="Genomic_DNA"/>
</dbReference>
<name>A0ACC6A592_9BACI</name>
<dbReference type="Proteomes" id="UP001202289">
    <property type="component" value="Unassembled WGS sequence"/>
</dbReference>
<protein>
    <submittedName>
        <fullName evidence="1">Cytochrome P450</fullName>
    </submittedName>
</protein>
<accession>A0ACC6A592</accession>
<evidence type="ECO:0000313" key="2">
    <source>
        <dbReference type="Proteomes" id="UP001202289"/>
    </source>
</evidence>
<comment type="caution">
    <text evidence="1">The sequence shown here is derived from an EMBL/GenBank/DDBJ whole genome shotgun (WGS) entry which is preliminary data.</text>
</comment>
<reference evidence="1" key="1">
    <citation type="submission" date="2022-05" db="EMBL/GenBank/DDBJ databases">
        <title>Comparative Genomics of Spacecraft Associated Microbes.</title>
        <authorList>
            <person name="Tran M.T."/>
            <person name="Wright A."/>
            <person name="Seuylemezian A."/>
            <person name="Eisen J."/>
            <person name="Coil D."/>
        </authorList>
    </citation>
    <scope>NUCLEOTIDE SEQUENCE</scope>
    <source>
        <strain evidence="1">FAIRING 10M-2.2</strain>
    </source>
</reference>
<proteinExistence type="predicted"/>
<evidence type="ECO:0000313" key="1">
    <source>
        <dbReference type="EMBL" id="MCM3735207.1"/>
    </source>
</evidence>
<gene>
    <name evidence="1" type="ORF">M3215_05075</name>
</gene>
<organism evidence="1 2">
    <name type="scientific">Bacillus cytotoxicus</name>
    <dbReference type="NCBI Taxonomy" id="580165"/>
    <lineage>
        <taxon>Bacteria</taxon>
        <taxon>Bacillati</taxon>
        <taxon>Bacillota</taxon>
        <taxon>Bacilli</taxon>
        <taxon>Bacillales</taxon>
        <taxon>Bacillaceae</taxon>
        <taxon>Bacillus</taxon>
        <taxon>Bacillus cereus group</taxon>
    </lineage>
</organism>
<sequence length="402" mass="46534">MKSPENVILVHEISKLKTKDELWNPYSWYQHMREHHPVYYDADQGVWNVFMYEDVNRVLSDFRLFSSRRDRQQFSFPQQETRMNLNSSDPPEHRNVRSIVSKAFTPRSLTEWKPHIQALANEMVEKLRDRNEIDIVEDLAAPFPVTVISNLLGVPTTDLKKVKQWSDILFMPYSREKFADLDRQKAIAMKEFKSYLLPVVQEKRCHLADDIISDLIRAEYEGERLTDEEIVAFSLGLLAAGNETTTNLIINSFYCFLVDKPGTYAKLRKHPDLIPQAVEEVLRYRFPVTLARTITEDTNIFGPQMKKGQMIVAWVAAANLDEKQFSNASCFDIHRAGNDKHMTFGKGPHFCLGAPLARLEATIALTTFIQQYKEIKLSPSFQLENCLLENEQTLKHLPILLK</sequence>
<keyword evidence="2" id="KW-1185">Reference proteome</keyword>